<dbReference type="InterPro" id="IPR022893">
    <property type="entry name" value="Shikimate_DH_fam"/>
</dbReference>
<gene>
    <name evidence="2" type="ORF">UFOPK2852_00013</name>
</gene>
<dbReference type="Pfam" id="PF08501">
    <property type="entry name" value="Shikimate_dh_N"/>
    <property type="match status" value="1"/>
</dbReference>
<dbReference type="PANTHER" id="PTHR21089">
    <property type="entry name" value="SHIKIMATE DEHYDROGENASE"/>
    <property type="match status" value="1"/>
</dbReference>
<dbReference type="SUPFAM" id="SSF53223">
    <property type="entry name" value="Aminoacid dehydrogenase-like, N-terminal domain"/>
    <property type="match status" value="1"/>
</dbReference>
<dbReference type="GO" id="GO:0019632">
    <property type="term" value="P:shikimate metabolic process"/>
    <property type="evidence" value="ECO:0007669"/>
    <property type="project" value="TreeGrafter"/>
</dbReference>
<reference evidence="2" key="1">
    <citation type="submission" date="2020-05" db="EMBL/GenBank/DDBJ databases">
        <authorList>
            <person name="Chiriac C."/>
            <person name="Salcher M."/>
            <person name="Ghai R."/>
            <person name="Kavagutti S V."/>
        </authorList>
    </citation>
    <scope>NUCLEOTIDE SEQUENCE</scope>
</reference>
<dbReference type="InterPro" id="IPR013708">
    <property type="entry name" value="Shikimate_DH-bd_N"/>
</dbReference>
<dbReference type="InterPro" id="IPR036291">
    <property type="entry name" value="NAD(P)-bd_dom_sf"/>
</dbReference>
<evidence type="ECO:0000313" key="2">
    <source>
        <dbReference type="EMBL" id="CAB4747021.1"/>
    </source>
</evidence>
<evidence type="ECO:0000259" key="1">
    <source>
        <dbReference type="Pfam" id="PF08501"/>
    </source>
</evidence>
<sequence>MINAAVLGSPISHSLSPRIHRKAFEILGIPGNYQAFEVTEPAFETFLSTHKPTEWNGFSLTMPLKEAVFGSISGISEISPSAKNIKSVNTIYRKNENWAATSTDLLAFNNLLKLQRSSRVAIIGAGGTARAALGSLDGRVDSVDVLLRNPERKIAMINSAPGIRVEFKDMNAPINGYDVVIQTTPAGAFDSYASALISPSGLLLEALYQPSPTPLSAKYLSANLPIITGKELLVEQALYQIELFTECELDFDLMRTALLAEIASA</sequence>
<dbReference type="GO" id="GO:0009423">
    <property type="term" value="P:chorismate biosynthetic process"/>
    <property type="evidence" value="ECO:0007669"/>
    <property type="project" value="TreeGrafter"/>
</dbReference>
<organism evidence="2">
    <name type="scientific">freshwater metagenome</name>
    <dbReference type="NCBI Taxonomy" id="449393"/>
    <lineage>
        <taxon>unclassified sequences</taxon>
        <taxon>metagenomes</taxon>
        <taxon>ecological metagenomes</taxon>
    </lineage>
</organism>
<dbReference type="GO" id="GO:0005829">
    <property type="term" value="C:cytosol"/>
    <property type="evidence" value="ECO:0007669"/>
    <property type="project" value="TreeGrafter"/>
</dbReference>
<dbReference type="GO" id="GO:0004764">
    <property type="term" value="F:shikimate 3-dehydrogenase (NADP+) activity"/>
    <property type="evidence" value="ECO:0007669"/>
    <property type="project" value="InterPro"/>
</dbReference>
<dbReference type="EMBL" id="CAEZZJ010000001">
    <property type="protein sequence ID" value="CAB4747021.1"/>
    <property type="molecule type" value="Genomic_DNA"/>
</dbReference>
<dbReference type="Gene3D" id="3.40.50.10860">
    <property type="entry name" value="Leucine Dehydrogenase, chain A, domain 1"/>
    <property type="match status" value="1"/>
</dbReference>
<dbReference type="GO" id="GO:0050661">
    <property type="term" value="F:NADP binding"/>
    <property type="evidence" value="ECO:0007669"/>
    <property type="project" value="TreeGrafter"/>
</dbReference>
<dbReference type="PANTHER" id="PTHR21089:SF1">
    <property type="entry name" value="BIFUNCTIONAL 3-DEHYDROQUINATE DEHYDRATASE_SHIKIMATE DEHYDROGENASE, CHLOROPLASTIC"/>
    <property type="match status" value="1"/>
</dbReference>
<dbReference type="InterPro" id="IPR046346">
    <property type="entry name" value="Aminoacid_DH-like_N_sf"/>
</dbReference>
<name>A0A6J6TI09_9ZZZZ</name>
<feature type="domain" description="Shikimate dehydrogenase substrate binding N-terminal" evidence="1">
    <location>
        <begin position="6"/>
        <end position="91"/>
    </location>
</feature>
<dbReference type="SUPFAM" id="SSF51735">
    <property type="entry name" value="NAD(P)-binding Rossmann-fold domains"/>
    <property type="match status" value="1"/>
</dbReference>
<proteinExistence type="predicted"/>
<protein>
    <submittedName>
        <fullName evidence="2">Unannotated protein</fullName>
    </submittedName>
</protein>
<accession>A0A6J6TI09</accession>
<dbReference type="Gene3D" id="3.40.50.720">
    <property type="entry name" value="NAD(P)-binding Rossmann-like Domain"/>
    <property type="match status" value="1"/>
</dbReference>
<dbReference type="AlphaFoldDB" id="A0A6J6TI09"/>